<dbReference type="AlphaFoldDB" id="A0A915KE39"/>
<sequence length="58" mass="6433">MIRFNARNSSRMIACSMLFESVGSMTPNAPFLSPLRSTFVLSYRFCVAMCMNSGGKKS</sequence>
<keyword evidence="1" id="KW-1185">Reference proteome</keyword>
<dbReference type="WBParaSite" id="nRc.2.0.1.t36204-RA">
    <property type="protein sequence ID" value="nRc.2.0.1.t36204-RA"/>
    <property type="gene ID" value="nRc.2.0.1.g36204"/>
</dbReference>
<organism evidence="1 2">
    <name type="scientific">Romanomermis culicivorax</name>
    <name type="common">Nematode worm</name>
    <dbReference type="NCBI Taxonomy" id="13658"/>
    <lineage>
        <taxon>Eukaryota</taxon>
        <taxon>Metazoa</taxon>
        <taxon>Ecdysozoa</taxon>
        <taxon>Nematoda</taxon>
        <taxon>Enoplea</taxon>
        <taxon>Dorylaimia</taxon>
        <taxon>Mermithida</taxon>
        <taxon>Mermithoidea</taxon>
        <taxon>Mermithidae</taxon>
        <taxon>Romanomermis</taxon>
    </lineage>
</organism>
<name>A0A915KE39_ROMCU</name>
<evidence type="ECO:0000313" key="2">
    <source>
        <dbReference type="WBParaSite" id="nRc.2.0.1.t36204-RA"/>
    </source>
</evidence>
<proteinExistence type="predicted"/>
<accession>A0A915KE39</accession>
<reference evidence="2" key="1">
    <citation type="submission" date="2022-11" db="UniProtKB">
        <authorList>
            <consortium name="WormBaseParasite"/>
        </authorList>
    </citation>
    <scope>IDENTIFICATION</scope>
</reference>
<protein>
    <submittedName>
        <fullName evidence="2">Uncharacterized protein</fullName>
    </submittedName>
</protein>
<dbReference type="Proteomes" id="UP000887565">
    <property type="component" value="Unplaced"/>
</dbReference>
<evidence type="ECO:0000313" key="1">
    <source>
        <dbReference type="Proteomes" id="UP000887565"/>
    </source>
</evidence>